<organism evidence="1 2">
    <name type="scientific">Trametes cubensis</name>
    <dbReference type="NCBI Taxonomy" id="1111947"/>
    <lineage>
        <taxon>Eukaryota</taxon>
        <taxon>Fungi</taxon>
        <taxon>Dikarya</taxon>
        <taxon>Basidiomycota</taxon>
        <taxon>Agaricomycotina</taxon>
        <taxon>Agaricomycetes</taxon>
        <taxon>Polyporales</taxon>
        <taxon>Polyporaceae</taxon>
        <taxon>Trametes</taxon>
    </lineage>
</organism>
<dbReference type="AlphaFoldDB" id="A0AAD7TWJ1"/>
<keyword evidence="2" id="KW-1185">Reference proteome</keyword>
<name>A0AAD7TWJ1_9APHY</name>
<dbReference type="EMBL" id="JAPEVG010000080">
    <property type="protein sequence ID" value="KAJ8487376.1"/>
    <property type="molecule type" value="Genomic_DNA"/>
</dbReference>
<protein>
    <submittedName>
        <fullName evidence="1">Uncharacterized protein</fullName>
    </submittedName>
</protein>
<evidence type="ECO:0000313" key="1">
    <source>
        <dbReference type="EMBL" id="KAJ8487376.1"/>
    </source>
</evidence>
<evidence type="ECO:0000313" key="2">
    <source>
        <dbReference type="Proteomes" id="UP001215151"/>
    </source>
</evidence>
<gene>
    <name evidence="1" type="ORF">ONZ51_g4212</name>
</gene>
<sequence length="274" mass="31040">MAFLQQALLQTDGVPPPRVLPKEVEFPANTVITLTDSNLNYMRRQDLVWEAFTSPVSPGTPASIQDVSEGAMAFIRCDNDVFDWWQYRKITDGRWEFVDAQLSKLNGSTYISALVQDEYKAQRAEPLEVDYHATRLAHLSTNEAVVRRPDEPAYDVNIIANEKRTIRYCFTDCTLPTRQQRLRPQDKLVAKTRLGLADMVVQHLRTTLQELEKTGKTLHHNGRPVKFEDIVLLSVVFCSGGTIQPRLAVACEKSDLLEPIEQLISAPLLPHDVL</sequence>
<accession>A0AAD7TWJ1</accession>
<comment type="caution">
    <text evidence="1">The sequence shown here is derived from an EMBL/GenBank/DDBJ whole genome shotgun (WGS) entry which is preliminary data.</text>
</comment>
<reference evidence="1" key="1">
    <citation type="submission" date="2022-11" db="EMBL/GenBank/DDBJ databases">
        <title>Genome Sequence of Cubamyces cubensis.</title>
        <authorList>
            <person name="Buettner E."/>
        </authorList>
    </citation>
    <scope>NUCLEOTIDE SEQUENCE</scope>
    <source>
        <strain evidence="1">MPL-01</strain>
    </source>
</reference>
<proteinExistence type="predicted"/>
<dbReference type="Proteomes" id="UP001215151">
    <property type="component" value="Unassembled WGS sequence"/>
</dbReference>